<dbReference type="InterPro" id="IPR052897">
    <property type="entry name" value="Sec-Metab_Biosynth_Hydrolase"/>
</dbReference>
<comment type="caution">
    <text evidence="2">The sequence shown here is derived from an EMBL/GenBank/DDBJ whole genome shotgun (WGS) entry which is preliminary data.</text>
</comment>
<dbReference type="Gene3D" id="3.40.50.1820">
    <property type="entry name" value="alpha/beta hydrolase"/>
    <property type="match status" value="1"/>
</dbReference>
<dbReference type="RefSeq" id="WP_241042687.1">
    <property type="nucleotide sequence ID" value="NZ_BAAAJF010000031.1"/>
</dbReference>
<keyword evidence="2" id="KW-0378">Hydrolase</keyword>
<protein>
    <submittedName>
        <fullName evidence="2">Alpha/beta hydrolase</fullName>
    </submittedName>
</protein>
<dbReference type="PANTHER" id="PTHR37017">
    <property type="entry name" value="AB HYDROLASE-1 DOMAIN-CONTAINING PROTEIN-RELATED"/>
    <property type="match status" value="1"/>
</dbReference>
<dbReference type="GO" id="GO:0016787">
    <property type="term" value="F:hydrolase activity"/>
    <property type="evidence" value="ECO:0007669"/>
    <property type="project" value="UniProtKB-KW"/>
</dbReference>
<organism evidence="2 3">
    <name type="scientific">Pseudonocardia alaniniphila</name>
    <dbReference type="NCBI Taxonomy" id="75291"/>
    <lineage>
        <taxon>Bacteria</taxon>
        <taxon>Bacillati</taxon>
        <taxon>Actinomycetota</taxon>
        <taxon>Actinomycetes</taxon>
        <taxon>Pseudonocardiales</taxon>
        <taxon>Pseudonocardiaceae</taxon>
        <taxon>Pseudonocardia</taxon>
    </lineage>
</organism>
<dbReference type="InterPro" id="IPR029058">
    <property type="entry name" value="AB_hydrolase_fold"/>
</dbReference>
<evidence type="ECO:0000313" key="3">
    <source>
        <dbReference type="Proteomes" id="UP001299970"/>
    </source>
</evidence>
<name>A0ABS9TTR1_9PSEU</name>
<proteinExistence type="predicted"/>
<feature type="domain" description="AB hydrolase-1" evidence="1">
    <location>
        <begin position="9"/>
        <end position="232"/>
    </location>
</feature>
<reference evidence="2 3" key="1">
    <citation type="submission" date="2022-03" db="EMBL/GenBank/DDBJ databases">
        <title>Pseudonocardia alaer sp. nov., a novel actinomycete isolated from reed forest soil.</title>
        <authorList>
            <person name="Wang L."/>
        </authorList>
    </citation>
    <scope>NUCLEOTIDE SEQUENCE [LARGE SCALE GENOMIC DNA]</scope>
    <source>
        <strain evidence="2 3">Y-16303</strain>
    </source>
</reference>
<accession>A0ABS9TTR1</accession>
<dbReference type="Pfam" id="PF12697">
    <property type="entry name" value="Abhydrolase_6"/>
    <property type="match status" value="1"/>
</dbReference>
<dbReference type="Proteomes" id="UP001299970">
    <property type="component" value="Unassembled WGS sequence"/>
</dbReference>
<dbReference type="InterPro" id="IPR000073">
    <property type="entry name" value="AB_hydrolase_1"/>
</dbReference>
<evidence type="ECO:0000259" key="1">
    <source>
        <dbReference type="Pfam" id="PF12697"/>
    </source>
</evidence>
<gene>
    <name evidence="2" type="ORF">MMF94_39885</name>
</gene>
<dbReference type="PANTHER" id="PTHR37017:SF10">
    <property type="entry name" value="AB HYDROLASE-1 DOMAIN-CONTAINING PROTEIN"/>
    <property type="match status" value="1"/>
</dbReference>
<dbReference type="SUPFAM" id="SSF53474">
    <property type="entry name" value="alpha/beta-Hydrolases"/>
    <property type="match status" value="1"/>
</dbReference>
<keyword evidence="3" id="KW-1185">Reference proteome</keyword>
<sequence length="236" mass="25455">MSGSSTTFFLVPGGYQAGWSWQPVARRLRVAGHDARTLDVPGLADGDDRTGRHLSEAVDHVVAEVERHDLHNVVLVGHSWGGYLITGAAHRLTDRIAKVIYFNALVPARGVALIDENQSYSAMLHAQIEASPDGSVAITRDQMPLLAPEWGEQARQLLFELLVPQPGAHFTEPLDVDDVTTLGVPVAYVLSENDLVLARPGTEFAARLGLTPVMVPGGHQSMLTCPDQVAQALLEC</sequence>
<dbReference type="EMBL" id="JAKXMK010000051">
    <property type="protein sequence ID" value="MCH6171881.1"/>
    <property type="molecule type" value="Genomic_DNA"/>
</dbReference>
<evidence type="ECO:0000313" key="2">
    <source>
        <dbReference type="EMBL" id="MCH6171881.1"/>
    </source>
</evidence>